<protein>
    <submittedName>
        <fullName evidence="1">Uncharacterized protein</fullName>
    </submittedName>
</protein>
<gene>
    <name evidence="1" type="ORF">H1P_250031</name>
</gene>
<dbReference type="Proteomes" id="UP000320055">
    <property type="component" value="Unassembled WGS sequence"/>
</dbReference>
<proteinExistence type="predicted"/>
<evidence type="ECO:0000313" key="2">
    <source>
        <dbReference type="Proteomes" id="UP000320055"/>
    </source>
</evidence>
<sequence>MIKEWLDTGSYTAYFNMNRETETVETKKSDFEEVKKLNQPSTKKDPILNEQILLEKKKFKQTISEIDNEMNRLGWTVEDGKNYLSQNYGVTRRRSLSKNQLAEFLQYLKQL</sequence>
<evidence type="ECO:0000313" key="1">
    <source>
        <dbReference type="EMBL" id="VEP14239.1"/>
    </source>
</evidence>
<name>A0A563VSG8_9CYAN</name>
<dbReference type="EMBL" id="CAACVJ010000168">
    <property type="protein sequence ID" value="VEP14239.1"/>
    <property type="molecule type" value="Genomic_DNA"/>
</dbReference>
<keyword evidence="2" id="KW-1185">Reference proteome</keyword>
<accession>A0A563VSG8</accession>
<reference evidence="1 2" key="1">
    <citation type="submission" date="2019-01" db="EMBL/GenBank/DDBJ databases">
        <authorList>
            <person name="Brito A."/>
        </authorList>
    </citation>
    <scope>NUCLEOTIDE SEQUENCE [LARGE SCALE GENOMIC DNA]</scope>
    <source>
        <strain evidence="1">1</strain>
    </source>
</reference>
<organism evidence="1 2">
    <name type="scientific">Hyella patelloides LEGE 07179</name>
    <dbReference type="NCBI Taxonomy" id="945734"/>
    <lineage>
        <taxon>Bacteria</taxon>
        <taxon>Bacillati</taxon>
        <taxon>Cyanobacteriota</taxon>
        <taxon>Cyanophyceae</taxon>
        <taxon>Pleurocapsales</taxon>
        <taxon>Hyellaceae</taxon>
        <taxon>Hyella</taxon>
    </lineage>
</organism>
<dbReference type="AlphaFoldDB" id="A0A563VSG8"/>